<keyword evidence="1" id="KW-0808">Transferase</keyword>
<evidence type="ECO:0000313" key="4">
    <source>
        <dbReference type="Proteomes" id="UP001374803"/>
    </source>
</evidence>
<reference evidence="3" key="1">
    <citation type="submission" date="2021-12" db="EMBL/GenBank/DDBJ databases">
        <title>Discovery of the Pendulisporaceae a myxobacterial family with distinct sporulation behavior and unique specialized metabolism.</title>
        <authorList>
            <person name="Garcia R."/>
            <person name="Popoff A."/>
            <person name="Bader C.D."/>
            <person name="Loehr J."/>
            <person name="Walesch S."/>
            <person name="Walt C."/>
            <person name="Boldt J."/>
            <person name="Bunk B."/>
            <person name="Haeckl F.J.F.P.J."/>
            <person name="Gunesch A.P."/>
            <person name="Birkelbach J."/>
            <person name="Nuebel U."/>
            <person name="Pietschmann T."/>
            <person name="Bach T."/>
            <person name="Mueller R."/>
        </authorList>
    </citation>
    <scope>NUCLEOTIDE SEQUENCE</scope>
    <source>
        <strain evidence="3">MSr11367</strain>
    </source>
</reference>
<dbReference type="Proteomes" id="UP001374803">
    <property type="component" value="Chromosome"/>
</dbReference>
<keyword evidence="4" id="KW-1185">Reference proteome</keyword>
<dbReference type="InterPro" id="IPR027791">
    <property type="entry name" value="Galactosyl_T_C"/>
</dbReference>
<sequence>MKSSDRHVLAAAAADSLVIASDPDAEISNRTYWKRGRPWIDAVVASVAQAPDETIRTLGASLQADPQDAGRYFELRTALAERAEPISTEAIFEAAWEAACHSRLGFHVGPRYERTSAPVGVHDVSAHPPGPRGSVDGPIDVLVIVPFQGREAREARLRNLVSCLLALRDQSFPRERYAVALVESDEVPRVRSVAAPFVDHYAFAFKEGIFNKSWAANVGAVHSPGNAPLLCFLDADMLVDRDYIARNAARFQRPGTGAHVTYRDVLCLDPASSSAAIRQRIHRRAPAADTSSLRGFLGRRPRGGSFWIRRPIFERIGGFDERYQGWGGEDVDFFFRVELATPLDSYDDTLLHLHHPPGPIPRHDGKKVNARIPWLSWQPEEPIGRLDRFAKSDAP</sequence>
<organism evidence="3 4">
    <name type="scientific">Pendulispora rubella</name>
    <dbReference type="NCBI Taxonomy" id="2741070"/>
    <lineage>
        <taxon>Bacteria</taxon>
        <taxon>Pseudomonadati</taxon>
        <taxon>Myxococcota</taxon>
        <taxon>Myxococcia</taxon>
        <taxon>Myxococcales</taxon>
        <taxon>Sorangiineae</taxon>
        <taxon>Pendulisporaceae</taxon>
        <taxon>Pendulispora</taxon>
    </lineage>
</organism>
<dbReference type="RefSeq" id="WP_394840135.1">
    <property type="nucleotide sequence ID" value="NZ_CP089929.1"/>
</dbReference>
<gene>
    <name evidence="3" type="ORF">LVJ94_24935</name>
</gene>
<dbReference type="InterPro" id="IPR029044">
    <property type="entry name" value="Nucleotide-diphossugar_trans"/>
</dbReference>
<name>A0ABZ2LHQ5_9BACT</name>
<evidence type="ECO:0000256" key="1">
    <source>
        <dbReference type="ARBA" id="ARBA00022679"/>
    </source>
</evidence>
<protein>
    <recommendedName>
        <fullName evidence="2">Galactosyltransferase C-terminal domain-containing protein</fullName>
    </recommendedName>
</protein>
<dbReference type="EMBL" id="CP089983">
    <property type="protein sequence ID" value="WXB10461.1"/>
    <property type="molecule type" value="Genomic_DNA"/>
</dbReference>
<evidence type="ECO:0000259" key="2">
    <source>
        <dbReference type="Pfam" id="PF02709"/>
    </source>
</evidence>
<accession>A0ABZ2LHQ5</accession>
<dbReference type="Gene3D" id="3.90.550.10">
    <property type="entry name" value="Spore Coat Polysaccharide Biosynthesis Protein SpsA, Chain A"/>
    <property type="match status" value="1"/>
</dbReference>
<dbReference type="Pfam" id="PF02709">
    <property type="entry name" value="Glyco_transf_7C"/>
    <property type="match status" value="1"/>
</dbReference>
<evidence type="ECO:0000313" key="3">
    <source>
        <dbReference type="EMBL" id="WXB10461.1"/>
    </source>
</evidence>
<feature type="domain" description="Galactosyltransferase C-terminal" evidence="2">
    <location>
        <begin position="302"/>
        <end position="339"/>
    </location>
</feature>
<proteinExistence type="predicted"/>
<dbReference type="SUPFAM" id="SSF53448">
    <property type="entry name" value="Nucleotide-diphospho-sugar transferases"/>
    <property type="match status" value="1"/>
</dbReference>